<evidence type="ECO:0000256" key="1">
    <source>
        <dbReference type="SAM" id="Phobius"/>
    </source>
</evidence>
<keyword evidence="1" id="KW-0812">Transmembrane</keyword>
<feature type="non-terminal residue" evidence="2">
    <location>
        <position position="39"/>
    </location>
</feature>
<dbReference type="Proteomes" id="UP000265520">
    <property type="component" value="Unassembled WGS sequence"/>
</dbReference>
<dbReference type="EMBL" id="LXQA011163038">
    <property type="protein sequence ID" value="MCI87317.1"/>
    <property type="molecule type" value="Genomic_DNA"/>
</dbReference>
<protein>
    <submittedName>
        <fullName evidence="2">Uncharacterized protein</fullName>
    </submittedName>
</protein>
<keyword evidence="3" id="KW-1185">Reference proteome</keyword>
<accession>A0A392VHD5</accession>
<sequence>MVILTDLTVVVKEMGKRKRRAMNNVVVVVMVAICVKMVM</sequence>
<name>A0A392VHD5_9FABA</name>
<reference evidence="2 3" key="1">
    <citation type="journal article" date="2018" name="Front. Plant Sci.">
        <title>Red Clover (Trifolium pratense) and Zigzag Clover (T. medium) - A Picture of Genomic Similarities and Differences.</title>
        <authorList>
            <person name="Dluhosova J."/>
            <person name="Istvanek J."/>
            <person name="Nedelnik J."/>
            <person name="Repkova J."/>
        </authorList>
    </citation>
    <scope>NUCLEOTIDE SEQUENCE [LARGE SCALE GENOMIC DNA]</scope>
    <source>
        <strain evidence="3">cv. 10/8</strain>
        <tissue evidence="2">Leaf</tissue>
    </source>
</reference>
<dbReference type="AlphaFoldDB" id="A0A392VHD5"/>
<organism evidence="2 3">
    <name type="scientific">Trifolium medium</name>
    <dbReference type="NCBI Taxonomy" id="97028"/>
    <lineage>
        <taxon>Eukaryota</taxon>
        <taxon>Viridiplantae</taxon>
        <taxon>Streptophyta</taxon>
        <taxon>Embryophyta</taxon>
        <taxon>Tracheophyta</taxon>
        <taxon>Spermatophyta</taxon>
        <taxon>Magnoliopsida</taxon>
        <taxon>eudicotyledons</taxon>
        <taxon>Gunneridae</taxon>
        <taxon>Pentapetalae</taxon>
        <taxon>rosids</taxon>
        <taxon>fabids</taxon>
        <taxon>Fabales</taxon>
        <taxon>Fabaceae</taxon>
        <taxon>Papilionoideae</taxon>
        <taxon>50 kb inversion clade</taxon>
        <taxon>NPAAA clade</taxon>
        <taxon>Hologalegina</taxon>
        <taxon>IRL clade</taxon>
        <taxon>Trifolieae</taxon>
        <taxon>Trifolium</taxon>
    </lineage>
</organism>
<evidence type="ECO:0000313" key="2">
    <source>
        <dbReference type="EMBL" id="MCI87317.1"/>
    </source>
</evidence>
<evidence type="ECO:0000313" key="3">
    <source>
        <dbReference type="Proteomes" id="UP000265520"/>
    </source>
</evidence>
<comment type="caution">
    <text evidence="2">The sequence shown here is derived from an EMBL/GenBank/DDBJ whole genome shotgun (WGS) entry which is preliminary data.</text>
</comment>
<keyword evidence="1" id="KW-0472">Membrane</keyword>
<proteinExistence type="predicted"/>
<keyword evidence="1" id="KW-1133">Transmembrane helix</keyword>
<feature type="transmembrane region" description="Helical" evidence="1">
    <location>
        <begin position="21"/>
        <end position="38"/>
    </location>
</feature>